<dbReference type="Pfam" id="PF23387">
    <property type="entry name" value="TPR_IFT80_172"/>
    <property type="match status" value="1"/>
</dbReference>
<proteinExistence type="predicted"/>
<evidence type="ECO:0000313" key="7">
    <source>
        <dbReference type="EMBL" id="GAQ90821.1"/>
    </source>
</evidence>
<organism evidence="7 8">
    <name type="scientific">Klebsormidium nitens</name>
    <name type="common">Green alga</name>
    <name type="synonym">Ulothrix nitens</name>
    <dbReference type="NCBI Taxonomy" id="105231"/>
    <lineage>
        <taxon>Eukaryota</taxon>
        <taxon>Viridiplantae</taxon>
        <taxon>Streptophyta</taxon>
        <taxon>Klebsormidiophyceae</taxon>
        <taxon>Klebsormidiales</taxon>
        <taxon>Klebsormidiaceae</taxon>
        <taxon>Klebsormidium</taxon>
    </lineage>
</organism>
<evidence type="ECO:0000259" key="5">
    <source>
        <dbReference type="Pfam" id="PF23335"/>
    </source>
</evidence>
<dbReference type="Gene3D" id="1.25.40.470">
    <property type="match status" value="1"/>
</dbReference>
<dbReference type="SUPFAM" id="SSF50978">
    <property type="entry name" value="WD40 repeat-like"/>
    <property type="match status" value="1"/>
</dbReference>
<feature type="repeat" description="WD" evidence="4">
    <location>
        <begin position="100"/>
        <end position="132"/>
    </location>
</feature>
<dbReference type="InterPro" id="IPR056157">
    <property type="entry name" value="TPR_IFT80_172_dom"/>
</dbReference>
<dbReference type="AlphaFoldDB" id="A0A1Y1INS1"/>
<evidence type="ECO:0000256" key="1">
    <source>
        <dbReference type="ARBA" id="ARBA00004138"/>
    </source>
</evidence>
<evidence type="ECO:0000256" key="2">
    <source>
        <dbReference type="ARBA" id="ARBA00023069"/>
    </source>
</evidence>
<keyword evidence="3" id="KW-0966">Cell projection</keyword>
<sequence>MRLQVTKAAAPHAEGLTGVAWTAGNDVWACSEDQALWRWPAEGNPPSKVCELDAPCSSLHWYPCASRKPQPGATTDVFLLAADDGTFRLMRANGREEKRVDAHAGPLTAIQWNQEGTAVATGGQDGALKIWSRSGMLRSVLAQIDGPVLCLAWSPDAAALVYPRGGLLLVAPLAAGARPLQWRAHDAPILAVDWSPAADKIASGGEDAIYKVWDTDGRPLFQSAPLPSACTALAWAPGGCHLAVATRGAVYLCESSGVFASHYSFEGSMVRSVAWSCDGSRLAVGGAGGLLAVGHMVKRRVEWGSHSALLAEPARIRVQEVGSAAQEELEVREAVVAMSFAYDHLLVATAHQVAIYGVASWNTPVVVEVADTPLLLLQAERLFLLADPSAGVQLLSYTGRTLATPKWQGLRPEALTGANCSLSNDTLAVVDRLDPRCVRCLSTATGQPVGEPLRHSQDVLHVALSQGGTPAERRLALIDRNRDLYCTALQSPALGRLGAAVEGLAWHAAADVLLGLAGGRVLQWAAPGVLAADPSLLPATTASLDVSQHGPRLELVAYGEPAATLRTPRGTLVHVAVSPYPLALAQAAAAGRWEAATRLCRCVADDGLWAALAARALAARETATAEAAYAALGQVAMVDALAYIRALPREEARAAQLAVLQGRIEEAEGILLQAGLVYRAIKIHIRAKNWDRALEVAVKQKSHVDTVLWYRGAELAVTGREETHALFLQFSQQVEINEEQIRLKICQEKERESQGSMSTAKRR</sequence>
<dbReference type="InterPro" id="IPR011047">
    <property type="entry name" value="Quinoprotein_ADH-like_sf"/>
</dbReference>
<dbReference type="PROSITE" id="PS50082">
    <property type="entry name" value="WD_REPEATS_2"/>
    <property type="match status" value="2"/>
</dbReference>
<evidence type="ECO:0000256" key="4">
    <source>
        <dbReference type="PROSITE-ProRule" id="PRU00221"/>
    </source>
</evidence>
<dbReference type="InterPro" id="IPR056456">
    <property type="entry name" value="Beta-prop_IFT80_2nd"/>
</dbReference>
<keyword evidence="2" id="KW-0969">Cilium</keyword>
<keyword evidence="7" id="KW-0282">Flagellum</keyword>
<dbReference type="GO" id="GO:0060271">
    <property type="term" value="P:cilium assembly"/>
    <property type="evidence" value="ECO:0000318"/>
    <property type="project" value="GO_Central"/>
</dbReference>
<comment type="subcellular location">
    <subcellularLocation>
        <location evidence="1">Cell projection</location>
        <location evidence="1">Cilium</location>
    </subcellularLocation>
</comment>
<dbReference type="SMART" id="SM00320">
    <property type="entry name" value="WD40"/>
    <property type="match status" value="4"/>
</dbReference>
<dbReference type="Pfam" id="PF00400">
    <property type="entry name" value="WD40"/>
    <property type="match status" value="3"/>
</dbReference>
<dbReference type="OrthoDB" id="408728at2759"/>
<keyword evidence="4" id="KW-0853">WD repeat</keyword>
<dbReference type="STRING" id="105231.A0A1Y1INS1"/>
<evidence type="ECO:0000256" key="3">
    <source>
        <dbReference type="ARBA" id="ARBA00023273"/>
    </source>
</evidence>
<name>A0A1Y1INS1_KLENI</name>
<feature type="domain" description="IFT80/172/WDR35 TPR" evidence="6">
    <location>
        <begin position="608"/>
        <end position="753"/>
    </location>
</feature>
<evidence type="ECO:0000313" key="8">
    <source>
        <dbReference type="Proteomes" id="UP000054558"/>
    </source>
</evidence>
<protein>
    <submittedName>
        <fullName evidence="7">Intraflagellar transport protein 80 homolog</fullName>
    </submittedName>
</protein>
<dbReference type="Proteomes" id="UP000054558">
    <property type="component" value="Unassembled WGS sequence"/>
</dbReference>
<dbReference type="PANTHER" id="PTHR24098">
    <property type="entry name" value="OUTER SEGMENT 5"/>
    <property type="match status" value="1"/>
</dbReference>
<dbReference type="InterPro" id="IPR036322">
    <property type="entry name" value="WD40_repeat_dom_sf"/>
</dbReference>
<reference evidence="7 8" key="1">
    <citation type="journal article" date="2014" name="Nat. Commun.">
        <title>Klebsormidium flaccidum genome reveals primary factors for plant terrestrial adaptation.</title>
        <authorList>
            <person name="Hori K."/>
            <person name="Maruyama F."/>
            <person name="Fujisawa T."/>
            <person name="Togashi T."/>
            <person name="Yamamoto N."/>
            <person name="Seo M."/>
            <person name="Sato S."/>
            <person name="Yamada T."/>
            <person name="Mori H."/>
            <person name="Tajima N."/>
            <person name="Moriyama T."/>
            <person name="Ikeuchi M."/>
            <person name="Watanabe M."/>
            <person name="Wada H."/>
            <person name="Kobayashi K."/>
            <person name="Saito M."/>
            <person name="Masuda T."/>
            <person name="Sasaki-Sekimoto Y."/>
            <person name="Mashiguchi K."/>
            <person name="Awai K."/>
            <person name="Shimojima M."/>
            <person name="Masuda S."/>
            <person name="Iwai M."/>
            <person name="Nobusawa T."/>
            <person name="Narise T."/>
            <person name="Kondo S."/>
            <person name="Saito H."/>
            <person name="Sato R."/>
            <person name="Murakawa M."/>
            <person name="Ihara Y."/>
            <person name="Oshima-Yamada Y."/>
            <person name="Ohtaka K."/>
            <person name="Satoh M."/>
            <person name="Sonobe K."/>
            <person name="Ishii M."/>
            <person name="Ohtani R."/>
            <person name="Kanamori-Sato M."/>
            <person name="Honoki R."/>
            <person name="Miyazaki D."/>
            <person name="Mochizuki H."/>
            <person name="Umetsu J."/>
            <person name="Higashi K."/>
            <person name="Shibata D."/>
            <person name="Kamiya Y."/>
            <person name="Sato N."/>
            <person name="Nakamura Y."/>
            <person name="Tabata S."/>
            <person name="Ida S."/>
            <person name="Kurokawa K."/>
            <person name="Ohta H."/>
        </authorList>
    </citation>
    <scope>NUCLEOTIDE SEQUENCE [LARGE SCALE GENOMIC DNA]</scope>
    <source>
        <strain evidence="7 8">NIES-2285</strain>
    </source>
</reference>
<dbReference type="SUPFAM" id="SSF50998">
    <property type="entry name" value="Quinoprotein alcohol dehydrogenase-like"/>
    <property type="match status" value="1"/>
</dbReference>
<gene>
    <name evidence="7" type="ORF">KFL_006890060</name>
</gene>
<keyword evidence="8" id="KW-1185">Reference proteome</keyword>
<accession>A0A1Y1INS1</accession>
<dbReference type="Pfam" id="PF23335">
    <property type="entry name" value="Beta-prop_IFT80_2nd"/>
    <property type="match status" value="1"/>
</dbReference>
<dbReference type="GO" id="GO:0005929">
    <property type="term" value="C:cilium"/>
    <property type="evidence" value="ECO:0000318"/>
    <property type="project" value="GO_Central"/>
</dbReference>
<dbReference type="EMBL" id="DF237638">
    <property type="protein sequence ID" value="GAQ90821.1"/>
    <property type="molecule type" value="Genomic_DNA"/>
</dbReference>
<dbReference type="InterPro" id="IPR001680">
    <property type="entry name" value="WD40_rpt"/>
</dbReference>
<dbReference type="GO" id="GO:0030992">
    <property type="term" value="C:intraciliary transport particle B"/>
    <property type="evidence" value="ECO:0000318"/>
    <property type="project" value="GO_Central"/>
</dbReference>
<dbReference type="OMA" id="WDAQGAN"/>
<dbReference type="InterPro" id="IPR015943">
    <property type="entry name" value="WD40/YVTN_repeat-like_dom_sf"/>
</dbReference>
<evidence type="ECO:0000259" key="6">
    <source>
        <dbReference type="Pfam" id="PF23387"/>
    </source>
</evidence>
<dbReference type="PROSITE" id="PS50294">
    <property type="entry name" value="WD_REPEATS_REGION"/>
    <property type="match status" value="2"/>
</dbReference>
<dbReference type="Gene3D" id="2.130.10.10">
    <property type="entry name" value="YVTN repeat-like/Quinoprotein amine dehydrogenase"/>
    <property type="match status" value="2"/>
</dbReference>
<feature type="domain" description="IFT80 second beta-propeller" evidence="5">
    <location>
        <begin position="298"/>
        <end position="580"/>
    </location>
</feature>
<dbReference type="PANTHER" id="PTHR24098:SF0">
    <property type="entry name" value="OUTER SEGMENT 5"/>
    <property type="match status" value="1"/>
</dbReference>
<feature type="repeat" description="WD" evidence="4">
    <location>
        <begin position="182"/>
        <end position="223"/>
    </location>
</feature>